<dbReference type="Pfam" id="PF00041">
    <property type="entry name" value="fn3"/>
    <property type="match status" value="3"/>
</dbReference>
<dbReference type="Proteomes" id="UP001318040">
    <property type="component" value="Chromosome 80"/>
</dbReference>
<proteinExistence type="predicted"/>
<feature type="chain" id="PRO_5042528416" evidence="6">
    <location>
        <begin position="34"/>
        <end position="496"/>
    </location>
</feature>
<dbReference type="AlphaFoldDB" id="A0AAJ7UL61"/>
<evidence type="ECO:0000256" key="3">
    <source>
        <dbReference type="ARBA" id="ARBA00023157"/>
    </source>
</evidence>
<evidence type="ECO:0000256" key="2">
    <source>
        <dbReference type="ARBA" id="ARBA00022737"/>
    </source>
</evidence>
<feature type="domain" description="Fibronectin type-III" evidence="8">
    <location>
        <begin position="404"/>
        <end position="492"/>
    </location>
</feature>
<dbReference type="PRINTS" id="PR00258">
    <property type="entry name" value="SPERACTRCPTR"/>
</dbReference>
<evidence type="ECO:0000313" key="10">
    <source>
        <dbReference type="RefSeq" id="XP_032837241.1"/>
    </source>
</evidence>
<keyword evidence="2" id="KW-0677">Repeat</keyword>
<dbReference type="InterPro" id="IPR001190">
    <property type="entry name" value="SRCR"/>
</dbReference>
<accession>A0AAJ7UL61</accession>
<evidence type="ECO:0000256" key="1">
    <source>
        <dbReference type="ARBA" id="ARBA00022729"/>
    </source>
</evidence>
<feature type="signal peptide" evidence="6">
    <location>
        <begin position="1"/>
        <end position="33"/>
    </location>
</feature>
<dbReference type="GO" id="GO:0016020">
    <property type="term" value="C:membrane"/>
    <property type="evidence" value="ECO:0007669"/>
    <property type="project" value="InterPro"/>
</dbReference>
<sequence>MGRVVPTSRLLSGSTQLLLMVLMLATVARVANGCSISGLQVGETSDTSITITWTNNSSVNSYTFELYDNVQNASSNFSTDGSASNFTFTGLVAGRSYRIHVTLGCFGFSNYYGEVNAQTNMSIRLAGNATTCQGRVEVFYNGEWGTVCDDFWSPQDAKVVCRQLGCGLTAFAVSLAYFGLGNGRIWLDDVQCSGYETRLSDCSHPPWGIHNCGHNEDASVICLQVPSYTVLTITNKTSTTMTVSGTTSLLELFFYRAYLRETASGNLVTTFPIYSTTATFTGLIPGRNYSVSVEASNTTFSYRSDVVTDRTLPPQVNVTVIVNSSAAMMVSWVAPISDIDYYRVYLNETNNASVAYHFNFSSNVTTQRFFGFVPGRSYQISVTAYSGMNSQSSAIVTKRSLPPQVNVTVIVNSPTAMTVSWLAPISDVDYYVVYLSETYNATAVMSFILYSNITTQAFTDLVPGRSYNASVTAYSGINSQPSAIVTSITCKYMHYL</sequence>
<dbReference type="InterPro" id="IPR036772">
    <property type="entry name" value="SRCR-like_dom_sf"/>
</dbReference>
<feature type="disulfide bond" evidence="5">
    <location>
        <begin position="192"/>
        <end position="202"/>
    </location>
</feature>
<organism evidence="9 10">
    <name type="scientific">Petromyzon marinus</name>
    <name type="common">Sea lamprey</name>
    <dbReference type="NCBI Taxonomy" id="7757"/>
    <lineage>
        <taxon>Eukaryota</taxon>
        <taxon>Metazoa</taxon>
        <taxon>Chordata</taxon>
        <taxon>Craniata</taxon>
        <taxon>Vertebrata</taxon>
        <taxon>Cyclostomata</taxon>
        <taxon>Hyperoartia</taxon>
        <taxon>Petromyzontiformes</taxon>
        <taxon>Petromyzontidae</taxon>
        <taxon>Petromyzon</taxon>
    </lineage>
</organism>
<dbReference type="FunFam" id="3.10.250.10:FF:000006">
    <property type="entry name" value="neurotrypsin isoform X2"/>
    <property type="match status" value="1"/>
</dbReference>
<gene>
    <name evidence="10" type="primary">LOC116958626</name>
</gene>
<reference evidence="10" key="1">
    <citation type="submission" date="2025-08" db="UniProtKB">
        <authorList>
            <consortium name="RefSeq"/>
        </authorList>
    </citation>
    <scope>IDENTIFICATION</scope>
    <source>
        <tissue evidence="10">Sperm</tissue>
    </source>
</reference>
<feature type="domain" description="SRCR" evidence="7">
    <location>
        <begin position="123"/>
        <end position="223"/>
    </location>
</feature>
<dbReference type="PROSITE" id="PS00420">
    <property type="entry name" value="SRCR_1"/>
    <property type="match status" value="1"/>
</dbReference>
<dbReference type="SUPFAM" id="SSF56487">
    <property type="entry name" value="SRCR-like"/>
    <property type="match status" value="1"/>
</dbReference>
<dbReference type="SMART" id="SM00202">
    <property type="entry name" value="SR"/>
    <property type="match status" value="1"/>
</dbReference>
<dbReference type="RefSeq" id="XP_032837241.1">
    <property type="nucleotide sequence ID" value="XM_032981350.1"/>
</dbReference>
<feature type="disulfide bond" evidence="5">
    <location>
        <begin position="161"/>
        <end position="222"/>
    </location>
</feature>
<dbReference type="CDD" id="cd00063">
    <property type="entry name" value="FN3"/>
    <property type="match status" value="4"/>
</dbReference>
<feature type="disulfide bond" evidence="5">
    <location>
        <begin position="148"/>
        <end position="212"/>
    </location>
</feature>
<keyword evidence="1 6" id="KW-0732">Signal</keyword>
<name>A0AAJ7UL61_PETMA</name>
<keyword evidence="3 5" id="KW-1015">Disulfide bond</keyword>
<evidence type="ECO:0000259" key="7">
    <source>
        <dbReference type="PROSITE" id="PS50287"/>
    </source>
</evidence>
<dbReference type="Pfam" id="PF00530">
    <property type="entry name" value="SRCR"/>
    <property type="match status" value="1"/>
</dbReference>
<evidence type="ECO:0000259" key="8">
    <source>
        <dbReference type="PROSITE" id="PS50853"/>
    </source>
</evidence>
<dbReference type="PANTHER" id="PTHR48071">
    <property type="entry name" value="SRCR DOMAIN-CONTAINING PROTEIN"/>
    <property type="match status" value="1"/>
</dbReference>
<dbReference type="InterPro" id="IPR036116">
    <property type="entry name" value="FN3_sf"/>
</dbReference>
<dbReference type="Gene3D" id="3.10.250.10">
    <property type="entry name" value="SRCR-like domain"/>
    <property type="match status" value="1"/>
</dbReference>
<dbReference type="SUPFAM" id="SSF49265">
    <property type="entry name" value="Fibronectin type III"/>
    <property type="match status" value="3"/>
</dbReference>
<evidence type="ECO:0000256" key="6">
    <source>
        <dbReference type="SAM" id="SignalP"/>
    </source>
</evidence>
<dbReference type="InterPro" id="IPR003961">
    <property type="entry name" value="FN3_dom"/>
</dbReference>
<evidence type="ECO:0000256" key="5">
    <source>
        <dbReference type="PROSITE-ProRule" id="PRU00196"/>
    </source>
</evidence>
<dbReference type="InterPro" id="IPR013783">
    <property type="entry name" value="Ig-like_fold"/>
</dbReference>
<evidence type="ECO:0000256" key="4">
    <source>
        <dbReference type="ARBA" id="ARBA00023180"/>
    </source>
</evidence>
<dbReference type="PANTHER" id="PTHR48071:SF22">
    <property type="entry name" value="DELETED IN MALIGNANT BRAIN TUMORS 1 PROTEIN-LIKE"/>
    <property type="match status" value="1"/>
</dbReference>
<protein>
    <submittedName>
        <fullName evidence="10">Receptor-type tyrosine-protein phosphatase beta-like</fullName>
    </submittedName>
</protein>
<feature type="domain" description="Fibronectin type-III" evidence="8">
    <location>
        <begin position="314"/>
        <end position="403"/>
    </location>
</feature>
<keyword evidence="9" id="KW-1185">Reference proteome</keyword>
<dbReference type="PROSITE" id="PS50853">
    <property type="entry name" value="FN3"/>
    <property type="match status" value="3"/>
</dbReference>
<dbReference type="SMART" id="SM00060">
    <property type="entry name" value="FN3"/>
    <property type="match status" value="4"/>
</dbReference>
<dbReference type="PROSITE" id="PS50287">
    <property type="entry name" value="SRCR_2"/>
    <property type="match status" value="1"/>
</dbReference>
<keyword evidence="4" id="KW-0325">Glycoprotein</keyword>
<feature type="domain" description="Fibronectin type-III" evidence="8">
    <location>
        <begin position="35"/>
        <end position="122"/>
    </location>
</feature>
<dbReference type="Gene3D" id="2.60.40.10">
    <property type="entry name" value="Immunoglobulins"/>
    <property type="match status" value="4"/>
</dbReference>
<dbReference type="KEGG" id="pmrn:116958626"/>
<evidence type="ECO:0000313" key="9">
    <source>
        <dbReference type="Proteomes" id="UP001318040"/>
    </source>
</evidence>